<dbReference type="RefSeq" id="WP_092652753.1">
    <property type="nucleotide sequence ID" value="NZ_FOHA01000012.1"/>
</dbReference>
<evidence type="ECO:0000259" key="3">
    <source>
        <dbReference type="Pfam" id="PF02517"/>
    </source>
</evidence>
<dbReference type="Pfam" id="PF02517">
    <property type="entry name" value="Rce1-like"/>
    <property type="match status" value="1"/>
</dbReference>
<dbReference type="PANTHER" id="PTHR36435">
    <property type="entry name" value="SLR1288 PROTEIN"/>
    <property type="match status" value="1"/>
</dbReference>
<organism evidence="4 5">
    <name type="scientific">Isobaculum melis</name>
    <dbReference type="NCBI Taxonomy" id="142588"/>
    <lineage>
        <taxon>Bacteria</taxon>
        <taxon>Bacillati</taxon>
        <taxon>Bacillota</taxon>
        <taxon>Bacilli</taxon>
        <taxon>Lactobacillales</taxon>
        <taxon>Carnobacteriaceae</taxon>
        <taxon>Isobaculum</taxon>
    </lineage>
</organism>
<feature type="transmembrane region" description="Helical" evidence="2">
    <location>
        <begin position="12"/>
        <end position="38"/>
    </location>
</feature>
<feature type="transmembrane region" description="Helical" evidence="2">
    <location>
        <begin position="140"/>
        <end position="159"/>
    </location>
</feature>
<dbReference type="STRING" id="142588.SAMN04488559_11211"/>
<gene>
    <name evidence="4" type="ORF">SAMN04488559_11211</name>
</gene>
<dbReference type="GO" id="GO:0080120">
    <property type="term" value="P:CAAX-box protein maturation"/>
    <property type="evidence" value="ECO:0007669"/>
    <property type="project" value="UniProtKB-ARBA"/>
</dbReference>
<dbReference type="OrthoDB" id="8607342at2"/>
<proteinExistence type="inferred from homology"/>
<keyword evidence="2" id="KW-1133">Transmembrane helix</keyword>
<dbReference type="InterPro" id="IPR003675">
    <property type="entry name" value="Rce1/LyrA-like_dom"/>
</dbReference>
<evidence type="ECO:0000256" key="2">
    <source>
        <dbReference type="SAM" id="Phobius"/>
    </source>
</evidence>
<dbReference type="InterPro" id="IPR052710">
    <property type="entry name" value="CAAX_protease"/>
</dbReference>
<dbReference type="GO" id="GO:0004175">
    <property type="term" value="F:endopeptidase activity"/>
    <property type="evidence" value="ECO:0007669"/>
    <property type="project" value="UniProtKB-ARBA"/>
</dbReference>
<comment type="similarity">
    <text evidence="1">Belongs to the UPF0177 family.</text>
</comment>
<dbReference type="PANTHER" id="PTHR36435:SF1">
    <property type="entry name" value="CAAX AMINO TERMINAL PROTEASE FAMILY PROTEIN"/>
    <property type="match status" value="1"/>
</dbReference>
<feature type="transmembrane region" description="Helical" evidence="2">
    <location>
        <begin position="97"/>
        <end position="120"/>
    </location>
</feature>
<evidence type="ECO:0000313" key="5">
    <source>
        <dbReference type="Proteomes" id="UP000198948"/>
    </source>
</evidence>
<evidence type="ECO:0000256" key="1">
    <source>
        <dbReference type="ARBA" id="ARBA00009067"/>
    </source>
</evidence>
<accession>A0A1H9TC46</accession>
<keyword evidence="5" id="KW-1185">Reference proteome</keyword>
<keyword evidence="2" id="KW-0472">Membrane</keyword>
<evidence type="ECO:0000313" key="4">
    <source>
        <dbReference type="EMBL" id="SER94524.1"/>
    </source>
</evidence>
<feature type="transmembrane region" description="Helical" evidence="2">
    <location>
        <begin position="58"/>
        <end position="76"/>
    </location>
</feature>
<dbReference type="EMBL" id="FOHA01000012">
    <property type="protein sequence ID" value="SER94524.1"/>
    <property type="molecule type" value="Genomic_DNA"/>
</dbReference>
<protein>
    <recommendedName>
        <fullName evidence="3">CAAX prenyl protease 2/Lysostaphin resistance protein A-like domain-containing protein</fullName>
    </recommendedName>
</protein>
<name>A0A1H9TC46_9LACT</name>
<keyword evidence="2" id="KW-0812">Transmembrane</keyword>
<dbReference type="AlphaFoldDB" id="A0A1H9TC46"/>
<sequence length="232" mass="26200">MTNTSKNKLSTAIGFFFLYWGLYFGISTVCAFIEVFRLMNQTGLSAEALLSSGLVTGFSWYFVLLSTLNFVLVIWLSKRKGLTFFSFKPIPLKDLGFTVLMFIGMLATTTCLNMIAINFIPGFENTANEIALDNILANTAYPLFFFYAVILAPVSEEVIIRGFFLKYFFPHNRKLGWILSSLLFGMLHGPTDIISFLIYTSMGAFLGGIYYRTNRIELAILAHFSNNFLSML</sequence>
<feature type="domain" description="CAAX prenyl protease 2/Lysostaphin resistance protein A-like" evidence="3">
    <location>
        <begin position="141"/>
        <end position="229"/>
    </location>
</feature>
<dbReference type="Proteomes" id="UP000198948">
    <property type="component" value="Unassembled WGS sequence"/>
</dbReference>
<reference evidence="4 5" key="1">
    <citation type="submission" date="2016-10" db="EMBL/GenBank/DDBJ databases">
        <authorList>
            <person name="de Groot N.N."/>
        </authorList>
    </citation>
    <scope>NUCLEOTIDE SEQUENCE [LARGE SCALE GENOMIC DNA]</scope>
    <source>
        <strain evidence="4 5">DSM 13760</strain>
    </source>
</reference>